<gene>
    <name evidence="2" type="ORF">PAM7066_00317</name>
</gene>
<reference evidence="2 3" key="1">
    <citation type="submission" date="2017-03" db="EMBL/GenBank/DDBJ databases">
        <authorList>
            <person name="Afonso C.L."/>
            <person name="Miller P.J."/>
            <person name="Scott M.A."/>
            <person name="Spackman E."/>
            <person name="Goraichik I."/>
            <person name="Dimitrov K.M."/>
            <person name="Suarez D.L."/>
            <person name="Swayne D.E."/>
        </authorList>
    </citation>
    <scope>NUCLEOTIDE SEQUENCE [LARGE SCALE GENOMIC DNA]</scope>
    <source>
        <strain evidence="2 3">CECT 7066</strain>
    </source>
</reference>
<dbReference type="AlphaFoldDB" id="A0A1Y5REC2"/>
<proteinExistence type="predicted"/>
<feature type="transmembrane region" description="Helical" evidence="1">
    <location>
        <begin position="6"/>
        <end position="27"/>
    </location>
</feature>
<evidence type="ECO:0000313" key="3">
    <source>
        <dbReference type="Proteomes" id="UP000193870"/>
    </source>
</evidence>
<name>A0A1Y5REC2_9RHOB</name>
<sequence>MRLLKWLVVGMTASMIALAIVLIWAILSEMGSPAPDWPAALDLPEGTRPAAVTRAQDFTVVVTEAGDILLFDAGGALTRRIDLK</sequence>
<dbReference type="InterPro" id="IPR045519">
    <property type="entry name" value="DUF6476"/>
</dbReference>
<organism evidence="2 3">
    <name type="scientific">Palleronia marisminoris</name>
    <dbReference type="NCBI Taxonomy" id="315423"/>
    <lineage>
        <taxon>Bacteria</taxon>
        <taxon>Pseudomonadati</taxon>
        <taxon>Pseudomonadota</taxon>
        <taxon>Alphaproteobacteria</taxon>
        <taxon>Rhodobacterales</taxon>
        <taxon>Roseobacteraceae</taxon>
        <taxon>Palleronia</taxon>
    </lineage>
</organism>
<evidence type="ECO:0000313" key="2">
    <source>
        <dbReference type="EMBL" id="SLN15485.1"/>
    </source>
</evidence>
<accession>A0A1Y5REC2</accession>
<keyword evidence="1" id="KW-1133">Transmembrane helix</keyword>
<dbReference type="EMBL" id="FWFV01000001">
    <property type="protein sequence ID" value="SLN15485.1"/>
    <property type="molecule type" value="Genomic_DNA"/>
</dbReference>
<keyword evidence="1" id="KW-0812">Transmembrane</keyword>
<protein>
    <submittedName>
        <fullName evidence="2">Uncharacterized protein</fullName>
    </submittedName>
</protein>
<dbReference type="STRING" id="315423.SAMN04488020_101316"/>
<dbReference type="Proteomes" id="UP000193870">
    <property type="component" value="Unassembled WGS sequence"/>
</dbReference>
<keyword evidence="1" id="KW-0472">Membrane</keyword>
<keyword evidence="3" id="KW-1185">Reference proteome</keyword>
<evidence type="ECO:0000256" key="1">
    <source>
        <dbReference type="SAM" id="Phobius"/>
    </source>
</evidence>
<dbReference type="Pfam" id="PF20082">
    <property type="entry name" value="DUF6476"/>
    <property type="match status" value="1"/>
</dbReference>